<evidence type="ECO:0000256" key="1">
    <source>
        <dbReference type="SAM" id="MobiDB-lite"/>
    </source>
</evidence>
<dbReference type="Proteomes" id="UP000254737">
    <property type="component" value="Unassembled WGS sequence"/>
</dbReference>
<proteinExistence type="predicted"/>
<protein>
    <recommendedName>
        <fullName evidence="4">DUF4169 family protein</fullName>
    </recommendedName>
</protein>
<name>A0A376GGI7_9FLAO</name>
<feature type="region of interest" description="Disordered" evidence="1">
    <location>
        <begin position="1"/>
        <end position="30"/>
    </location>
</feature>
<evidence type="ECO:0008006" key="4">
    <source>
        <dbReference type="Google" id="ProtNLM"/>
    </source>
</evidence>
<evidence type="ECO:0000313" key="3">
    <source>
        <dbReference type="Proteomes" id="UP000254737"/>
    </source>
</evidence>
<gene>
    <name evidence="2" type="ORF">NCTC13456_02987</name>
</gene>
<feature type="compositionally biased region" description="Basic residues" evidence="1">
    <location>
        <begin position="10"/>
        <end position="22"/>
    </location>
</feature>
<accession>A0A376GGI7</accession>
<dbReference type="RefSeq" id="WP_162835350.1">
    <property type="nucleotide sequence ID" value="NZ_JSYQ01000012.1"/>
</dbReference>
<dbReference type="EMBL" id="UFXS01000001">
    <property type="protein sequence ID" value="STD59341.1"/>
    <property type="molecule type" value="Genomic_DNA"/>
</dbReference>
<sequence length="51" mass="6023">MSRNTDANKKAHKKKLDQKKRKAQEAEAERKARLKAINQQFNDKNKPETEE</sequence>
<evidence type="ECO:0000313" key="2">
    <source>
        <dbReference type="EMBL" id="STD59341.1"/>
    </source>
</evidence>
<organism evidence="2 3">
    <name type="scientific">Empedobacter falsenii</name>
    <dbReference type="NCBI Taxonomy" id="343874"/>
    <lineage>
        <taxon>Bacteria</taxon>
        <taxon>Pseudomonadati</taxon>
        <taxon>Bacteroidota</taxon>
        <taxon>Flavobacteriia</taxon>
        <taxon>Flavobacteriales</taxon>
        <taxon>Weeksellaceae</taxon>
        <taxon>Empedobacter</taxon>
    </lineage>
</organism>
<dbReference type="AlphaFoldDB" id="A0A376GGI7"/>
<reference evidence="2 3" key="1">
    <citation type="submission" date="2018-06" db="EMBL/GenBank/DDBJ databases">
        <authorList>
            <consortium name="Pathogen Informatics"/>
            <person name="Doyle S."/>
        </authorList>
    </citation>
    <scope>NUCLEOTIDE SEQUENCE [LARGE SCALE GENOMIC DNA]</scope>
    <source>
        <strain evidence="2 3">NCTC13456</strain>
    </source>
</reference>
<dbReference type="STRING" id="343874.GCA_000805695_00542"/>